<organism evidence="1 2">
    <name type="scientific">Pseudomonas alkylphenolica</name>
    <dbReference type="NCBI Taxonomy" id="237609"/>
    <lineage>
        <taxon>Bacteria</taxon>
        <taxon>Pseudomonadati</taxon>
        <taxon>Pseudomonadota</taxon>
        <taxon>Gammaproteobacteria</taxon>
        <taxon>Pseudomonadales</taxon>
        <taxon>Pseudomonadaceae</taxon>
        <taxon>Pseudomonas</taxon>
    </lineage>
</organism>
<reference evidence="1 2" key="1">
    <citation type="submission" date="2018-06" db="EMBL/GenBank/DDBJ databases">
        <title>Bacteria isolated from soil of Wuhan.</title>
        <authorList>
            <person name="Wei X."/>
            <person name="Chunhua H."/>
        </authorList>
    </citation>
    <scope>NUCLEOTIDE SEQUENCE [LARGE SCALE GENOMIC DNA]</scope>
    <source>
        <strain evidence="2">xwS2</strain>
    </source>
</reference>
<accession>A0A443ZSW8</accession>
<evidence type="ECO:0000313" key="2">
    <source>
        <dbReference type="Proteomes" id="UP000288983"/>
    </source>
</evidence>
<name>A0A443ZSW8_9PSED</name>
<comment type="caution">
    <text evidence="1">The sequence shown here is derived from an EMBL/GenBank/DDBJ whole genome shotgun (WGS) entry which is preliminary data.</text>
</comment>
<sequence>MVVSISQAMTPGLYRAAAVFCAQGIIHAVTGLPQNPQESIVDPSKLPAPAQGARLTLTLSVT</sequence>
<dbReference type="AlphaFoldDB" id="A0A443ZSW8"/>
<protein>
    <submittedName>
        <fullName evidence="1">Uncharacterized protein</fullName>
    </submittedName>
</protein>
<dbReference type="Proteomes" id="UP000288983">
    <property type="component" value="Unassembled WGS sequence"/>
</dbReference>
<evidence type="ECO:0000313" key="1">
    <source>
        <dbReference type="EMBL" id="RWU22803.1"/>
    </source>
</evidence>
<gene>
    <name evidence="1" type="ORF">DM813_11385</name>
</gene>
<proteinExistence type="predicted"/>
<dbReference type="EMBL" id="QJRG01000042">
    <property type="protein sequence ID" value="RWU22803.1"/>
    <property type="molecule type" value="Genomic_DNA"/>
</dbReference>